<feature type="compositionally biased region" description="Polar residues" evidence="1">
    <location>
        <begin position="144"/>
        <end position="161"/>
    </location>
</feature>
<accession>A0A7I4YAW3</accession>
<evidence type="ECO:0000313" key="3">
    <source>
        <dbReference type="Proteomes" id="UP000025227"/>
    </source>
</evidence>
<reference evidence="4" key="1">
    <citation type="submission" date="2020-12" db="UniProtKB">
        <authorList>
            <consortium name="WormBaseParasite"/>
        </authorList>
    </citation>
    <scope>IDENTIFICATION</scope>
    <source>
        <strain evidence="4">MHco3</strain>
    </source>
</reference>
<feature type="compositionally biased region" description="Low complexity" evidence="1">
    <location>
        <begin position="129"/>
        <end position="142"/>
    </location>
</feature>
<protein>
    <submittedName>
        <fullName evidence="4">PH_15 domain-containing protein</fullName>
    </submittedName>
</protein>
<evidence type="ECO:0000313" key="4">
    <source>
        <dbReference type="WBParaSite" id="HCON_00074650-00001"/>
    </source>
</evidence>
<evidence type="ECO:0000259" key="2">
    <source>
        <dbReference type="Pfam" id="PF17339"/>
    </source>
</evidence>
<name>A0A7I4YAW3_HAECO</name>
<dbReference type="WBParaSite" id="HCON_00074650-00001">
    <property type="protein sequence ID" value="HCON_00074650-00001"/>
    <property type="gene ID" value="HCON_00074650"/>
</dbReference>
<feature type="domain" description="PH-15" evidence="2">
    <location>
        <begin position="12"/>
        <end position="108"/>
    </location>
</feature>
<feature type="region of interest" description="Disordered" evidence="1">
    <location>
        <begin position="120"/>
        <end position="161"/>
    </location>
</feature>
<sequence>MTCWKHYYNEPLPTQEELCRETGAMCGYVEKGLPRSQWEKRLAVITRDHNLVIYKEPLMGKIYELDKIKSLHIETIPGGGVIASIQTKDGKKVKLRLTGEDANAWAAKFIHAQAASVGHHSHPKQCFEPPSSSSEASNSAENIRLSTATSPSQSNHSKFSYSATLPPSVASVDELGGSGTSTTRRVDLPSIIVSRAETERARGGKEEDMDFSSLVHSILTPSTRPSDTNAVRNQLDELIRRHMMDDAVGKGLDLSPSSRIDAAAVRISKINSVEMRRYTTDEL</sequence>
<dbReference type="Proteomes" id="UP000025227">
    <property type="component" value="Unplaced"/>
</dbReference>
<proteinExistence type="predicted"/>
<dbReference type="AlphaFoldDB" id="A0A7I4YAW3"/>
<dbReference type="Pfam" id="PF17339">
    <property type="entry name" value="PH_15"/>
    <property type="match status" value="1"/>
</dbReference>
<keyword evidence="3" id="KW-1185">Reference proteome</keyword>
<evidence type="ECO:0000256" key="1">
    <source>
        <dbReference type="SAM" id="MobiDB-lite"/>
    </source>
</evidence>
<organism evidence="3 4">
    <name type="scientific">Haemonchus contortus</name>
    <name type="common">Barber pole worm</name>
    <dbReference type="NCBI Taxonomy" id="6289"/>
    <lineage>
        <taxon>Eukaryota</taxon>
        <taxon>Metazoa</taxon>
        <taxon>Ecdysozoa</taxon>
        <taxon>Nematoda</taxon>
        <taxon>Chromadorea</taxon>
        <taxon>Rhabditida</taxon>
        <taxon>Rhabditina</taxon>
        <taxon>Rhabditomorpha</taxon>
        <taxon>Strongyloidea</taxon>
        <taxon>Trichostrongylidae</taxon>
        <taxon>Haemonchus</taxon>
    </lineage>
</organism>
<dbReference type="OrthoDB" id="5875557at2759"/>
<dbReference type="InterPro" id="IPR040443">
    <property type="entry name" value="PH_15"/>
</dbReference>